<reference evidence="2 3" key="1">
    <citation type="submission" date="2021-06" db="EMBL/GenBank/DDBJ databases">
        <title>Caerostris extrusa draft genome.</title>
        <authorList>
            <person name="Kono N."/>
            <person name="Arakawa K."/>
        </authorList>
    </citation>
    <scope>NUCLEOTIDE SEQUENCE [LARGE SCALE GENOMIC DNA]</scope>
</reference>
<evidence type="ECO:0000313" key="2">
    <source>
        <dbReference type="EMBL" id="GIY01381.1"/>
    </source>
</evidence>
<dbReference type="AlphaFoldDB" id="A0AAV4PWU6"/>
<evidence type="ECO:0000256" key="1">
    <source>
        <dbReference type="SAM" id="MobiDB-lite"/>
    </source>
</evidence>
<dbReference type="EMBL" id="BPLR01005309">
    <property type="protein sequence ID" value="GIY01381.1"/>
    <property type="molecule type" value="Genomic_DNA"/>
</dbReference>
<feature type="compositionally biased region" description="Polar residues" evidence="1">
    <location>
        <begin position="69"/>
        <end position="80"/>
    </location>
</feature>
<protein>
    <submittedName>
        <fullName evidence="2">Uncharacterized protein</fullName>
    </submittedName>
</protein>
<evidence type="ECO:0000313" key="3">
    <source>
        <dbReference type="Proteomes" id="UP001054945"/>
    </source>
</evidence>
<comment type="caution">
    <text evidence="2">The sequence shown here is derived from an EMBL/GenBank/DDBJ whole genome shotgun (WGS) entry which is preliminary data.</text>
</comment>
<gene>
    <name evidence="2" type="ORF">CEXT_568021</name>
</gene>
<dbReference type="Proteomes" id="UP001054945">
    <property type="component" value="Unassembled WGS sequence"/>
</dbReference>
<keyword evidence="3" id="KW-1185">Reference proteome</keyword>
<name>A0AAV4PWU6_CAEEX</name>
<feature type="region of interest" description="Disordered" evidence="1">
    <location>
        <begin position="61"/>
        <end position="80"/>
    </location>
</feature>
<sequence length="124" mass="14444">MEVFQIPIKRPVPIGSLFLFLFERMRLEGVEGWVVHSILLTFRAESKIKDQSRDTDNAFETPIFDDNNELPQGNHRTNASRKASGLKCFRTENHSFTLYKFKMSFVISLRMDLLAIKSRDADFK</sequence>
<proteinExistence type="predicted"/>
<organism evidence="2 3">
    <name type="scientific">Caerostris extrusa</name>
    <name type="common">Bark spider</name>
    <name type="synonym">Caerostris bankana</name>
    <dbReference type="NCBI Taxonomy" id="172846"/>
    <lineage>
        <taxon>Eukaryota</taxon>
        <taxon>Metazoa</taxon>
        <taxon>Ecdysozoa</taxon>
        <taxon>Arthropoda</taxon>
        <taxon>Chelicerata</taxon>
        <taxon>Arachnida</taxon>
        <taxon>Araneae</taxon>
        <taxon>Araneomorphae</taxon>
        <taxon>Entelegynae</taxon>
        <taxon>Araneoidea</taxon>
        <taxon>Araneidae</taxon>
        <taxon>Caerostris</taxon>
    </lineage>
</organism>
<accession>A0AAV4PWU6</accession>